<keyword evidence="2" id="KW-1185">Reference proteome</keyword>
<proteinExistence type="predicted"/>
<organism evidence="1 2">
    <name type="scientific">Mugilogobius chulae</name>
    <name type="common">yellowstripe goby</name>
    <dbReference type="NCBI Taxonomy" id="88201"/>
    <lineage>
        <taxon>Eukaryota</taxon>
        <taxon>Metazoa</taxon>
        <taxon>Chordata</taxon>
        <taxon>Craniata</taxon>
        <taxon>Vertebrata</taxon>
        <taxon>Euteleostomi</taxon>
        <taxon>Actinopterygii</taxon>
        <taxon>Neopterygii</taxon>
        <taxon>Teleostei</taxon>
        <taxon>Neoteleostei</taxon>
        <taxon>Acanthomorphata</taxon>
        <taxon>Gobiaria</taxon>
        <taxon>Gobiiformes</taxon>
        <taxon>Gobioidei</taxon>
        <taxon>Gobiidae</taxon>
        <taxon>Gobionellinae</taxon>
        <taxon>Mugilogobius</taxon>
    </lineage>
</organism>
<dbReference type="Proteomes" id="UP001460270">
    <property type="component" value="Unassembled WGS sequence"/>
</dbReference>
<accession>A0AAW0NRA0</accession>
<dbReference type="AlphaFoldDB" id="A0AAW0NRA0"/>
<gene>
    <name evidence="1" type="ORF">WMY93_020175</name>
</gene>
<name>A0AAW0NRA0_9GOBI</name>
<evidence type="ECO:0000313" key="1">
    <source>
        <dbReference type="EMBL" id="KAK7899322.1"/>
    </source>
</evidence>
<protein>
    <submittedName>
        <fullName evidence="1">Uncharacterized protein</fullName>
    </submittedName>
</protein>
<evidence type="ECO:0000313" key="2">
    <source>
        <dbReference type="Proteomes" id="UP001460270"/>
    </source>
</evidence>
<reference evidence="2" key="1">
    <citation type="submission" date="2024-04" db="EMBL/GenBank/DDBJ databases">
        <title>Salinicola lusitanus LLJ914,a marine bacterium isolated from the Okinawa Trough.</title>
        <authorList>
            <person name="Li J."/>
        </authorList>
    </citation>
    <scope>NUCLEOTIDE SEQUENCE [LARGE SCALE GENOMIC DNA]</scope>
</reference>
<comment type="caution">
    <text evidence="1">The sequence shown here is derived from an EMBL/GenBank/DDBJ whole genome shotgun (WGS) entry which is preliminary data.</text>
</comment>
<dbReference type="EMBL" id="JBBPFD010000014">
    <property type="protein sequence ID" value="KAK7899322.1"/>
    <property type="molecule type" value="Genomic_DNA"/>
</dbReference>
<sequence>MGPHSVNPTALGSPNHPLQPQRFFISSPSSMLMSSPVHSLDLSLFCIGPEKKGKRSEREPKLPSFFSHPGLLLCAVQLAMTPDPRPLLLTPGPVPTPRLFVSTSPWQHLGHCCCHGNRWTGAWK</sequence>